<keyword evidence="4" id="KW-0808">Transferase</keyword>
<keyword evidence="5" id="KW-1185">Reference proteome</keyword>
<dbReference type="PANTHER" id="PTHR34047">
    <property type="entry name" value="NUCLEAR INTRON MATURASE 1, MITOCHONDRIAL-RELATED"/>
    <property type="match status" value="1"/>
</dbReference>
<feature type="region of interest" description="Disordered" evidence="2">
    <location>
        <begin position="66"/>
        <end position="103"/>
    </location>
</feature>
<dbReference type="EMBL" id="JBHRTP010000012">
    <property type="protein sequence ID" value="MFC3107393.1"/>
    <property type="molecule type" value="Genomic_DNA"/>
</dbReference>
<dbReference type="Pfam" id="PF00078">
    <property type="entry name" value="RVT_1"/>
    <property type="match status" value="1"/>
</dbReference>
<dbReference type="Proteomes" id="UP001595530">
    <property type="component" value="Unassembled WGS sequence"/>
</dbReference>
<dbReference type="CDD" id="cd01651">
    <property type="entry name" value="RT_G2_intron"/>
    <property type="match status" value="1"/>
</dbReference>
<comment type="similarity">
    <text evidence="1">Belongs to the bacterial reverse transcriptase family.</text>
</comment>
<feature type="domain" description="Reverse transcriptase" evidence="3">
    <location>
        <begin position="143"/>
        <end position="382"/>
    </location>
</feature>
<comment type="caution">
    <text evidence="4">The sequence shown here is derived from an EMBL/GenBank/DDBJ whole genome shotgun (WGS) entry which is preliminary data.</text>
</comment>
<gene>
    <name evidence="4" type="ORF">ACFOFO_05375</name>
</gene>
<feature type="compositionally biased region" description="Polar residues" evidence="2">
    <location>
        <begin position="17"/>
        <end position="32"/>
    </location>
</feature>
<dbReference type="InterPro" id="IPR000477">
    <property type="entry name" value="RT_dom"/>
</dbReference>
<dbReference type="Gene3D" id="3.30.70.270">
    <property type="match status" value="1"/>
</dbReference>
<proteinExistence type="inferred from homology"/>
<dbReference type="PROSITE" id="PS50878">
    <property type="entry name" value="RT_POL"/>
    <property type="match status" value="1"/>
</dbReference>
<sequence length="434" mass="49006">MINEGGFLESLAMRSSGAATGTRTTMPARSISTTTGPTTTTTTLASADPKITCLDIELAHGKSILGRESPGEITPKARQQAKPKTAAGLTSAAAERGNDKPPSDFKQLTGLSNLYHCWLNAKRNKSKRLRVQQFGEDPLRYLTIIQERLQSRSYSFGPYKSFTVREKKFRHVVDAPMKDRVVHWMLYDYMLPIWQPRFIHDTYGNLPGRGTHAAVRRLAEFCRAPSSKWVLQLDISKYFYSVNHDILKSRVSRYIGDNDLRQLLIALVDSFRTDGQYDDLFPPDSMYRQTATKGMPIGNLSSQLFANIFLNDFDHWIKQTLRIKKYIRYVDDMVILGETPEALQAICSQIVQKLALDGLTIHPKKIRLAPTSAGVPFLGYVAWPAHISAGKYVRGRYLHRLRQHECGGFDRTETLESYLAIFSHTGSTLQRKAA</sequence>
<dbReference type="PANTHER" id="PTHR34047:SF8">
    <property type="entry name" value="PROTEIN YKFC"/>
    <property type="match status" value="1"/>
</dbReference>
<keyword evidence="4" id="KW-0695">RNA-directed DNA polymerase</keyword>
<reference evidence="5" key="1">
    <citation type="journal article" date="2019" name="Int. J. Syst. Evol. Microbiol.">
        <title>The Global Catalogue of Microorganisms (GCM) 10K type strain sequencing project: providing services to taxonomists for standard genome sequencing and annotation.</title>
        <authorList>
            <consortium name="The Broad Institute Genomics Platform"/>
            <consortium name="The Broad Institute Genome Sequencing Center for Infectious Disease"/>
            <person name="Wu L."/>
            <person name="Ma J."/>
        </authorList>
    </citation>
    <scope>NUCLEOTIDE SEQUENCE [LARGE SCALE GENOMIC DNA]</scope>
    <source>
        <strain evidence="5">KCTC 42986</strain>
    </source>
</reference>
<name>A0ABV7EXA9_9BURK</name>
<dbReference type="GO" id="GO:0003964">
    <property type="term" value="F:RNA-directed DNA polymerase activity"/>
    <property type="evidence" value="ECO:0007669"/>
    <property type="project" value="UniProtKB-KW"/>
</dbReference>
<evidence type="ECO:0000256" key="2">
    <source>
        <dbReference type="SAM" id="MobiDB-lite"/>
    </source>
</evidence>
<evidence type="ECO:0000313" key="5">
    <source>
        <dbReference type="Proteomes" id="UP001595530"/>
    </source>
</evidence>
<dbReference type="RefSeq" id="WP_390331049.1">
    <property type="nucleotide sequence ID" value="NZ_JBHRTP010000012.1"/>
</dbReference>
<feature type="compositionally biased region" description="Low complexity" evidence="2">
    <location>
        <begin position="33"/>
        <end position="43"/>
    </location>
</feature>
<dbReference type="SUPFAM" id="SSF56672">
    <property type="entry name" value="DNA/RNA polymerases"/>
    <property type="match status" value="1"/>
</dbReference>
<evidence type="ECO:0000313" key="4">
    <source>
        <dbReference type="EMBL" id="MFC3107393.1"/>
    </source>
</evidence>
<dbReference type="InterPro" id="IPR043128">
    <property type="entry name" value="Rev_trsase/Diguanyl_cyclase"/>
</dbReference>
<accession>A0ABV7EXA9</accession>
<dbReference type="InterPro" id="IPR043502">
    <property type="entry name" value="DNA/RNA_pol_sf"/>
</dbReference>
<evidence type="ECO:0000256" key="1">
    <source>
        <dbReference type="ARBA" id="ARBA00034120"/>
    </source>
</evidence>
<protein>
    <submittedName>
        <fullName evidence="4">Reverse transcriptase domain-containing protein</fullName>
    </submittedName>
</protein>
<keyword evidence="4" id="KW-0548">Nucleotidyltransferase</keyword>
<dbReference type="InterPro" id="IPR051083">
    <property type="entry name" value="GrpII_Intron_Splice-Mob/Def"/>
</dbReference>
<organism evidence="4 5">
    <name type="scientific">Undibacterium arcticum</name>
    <dbReference type="NCBI Taxonomy" id="1762892"/>
    <lineage>
        <taxon>Bacteria</taxon>
        <taxon>Pseudomonadati</taxon>
        <taxon>Pseudomonadota</taxon>
        <taxon>Betaproteobacteria</taxon>
        <taxon>Burkholderiales</taxon>
        <taxon>Oxalobacteraceae</taxon>
        <taxon>Undibacterium</taxon>
    </lineage>
</organism>
<feature type="region of interest" description="Disordered" evidence="2">
    <location>
        <begin position="16"/>
        <end position="44"/>
    </location>
</feature>
<evidence type="ECO:0000259" key="3">
    <source>
        <dbReference type="PROSITE" id="PS50878"/>
    </source>
</evidence>